<dbReference type="Proteomes" id="UP001165064">
    <property type="component" value="Unassembled WGS sequence"/>
</dbReference>
<organism evidence="1 2">
    <name type="scientific">Ambrosiozyma monospora</name>
    <name type="common">Yeast</name>
    <name type="synonym">Endomycopsis monosporus</name>
    <dbReference type="NCBI Taxonomy" id="43982"/>
    <lineage>
        <taxon>Eukaryota</taxon>
        <taxon>Fungi</taxon>
        <taxon>Dikarya</taxon>
        <taxon>Ascomycota</taxon>
        <taxon>Saccharomycotina</taxon>
        <taxon>Pichiomycetes</taxon>
        <taxon>Pichiales</taxon>
        <taxon>Pichiaceae</taxon>
        <taxon>Ambrosiozyma</taxon>
    </lineage>
</organism>
<reference evidence="1" key="1">
    <citation type="submission" date="2023-04" db="EMBL/GenBank/DDBJ databases">
        <title>Ambrosiozyma monospora NBRC 10751.</title>
        <authorList>
            <person name="Ichikawa N."/>
            <person name="Sato H."/>
            <person name="Tonouchi N."/>
        </authorList>
    </citation>
    <scope>NUCLEOTIDE SEQUENCE</scope>
    <source>
        <strain evidence="1">NBRC 10751</strain>
    </source>
</reference>
<proteinExistence type="predicted"/>
<sequence>MAKLRAKLSEKITTMKEKRRAPGSKVAGAATSREQILAERRKKQELRKETLKRKRDEYEEDDESSSDEEDDDEDEKTIIGSNVMFGNIEFADGERVTTDLSATRRVAKKKGPANKDIKGHLKKIELEKAKLQKLDKDAQQKHEEKSKWTRALSNVQGVKVKDDEKLLKKALKRKEAQKRKSGREWSDRKQFVADQIKAKAERREENLRIRKENKGKSKKQQQKQLKTFKRGVMAKPKRAGFEGRLKSGSKGKGGRGGKNGGKSHKK</sequence>
<gene>
    <name evidence="1" type="ORF">Amon02_000733500</name>
</gene>
<evidence type="ECO:0000313" key="2">
    <source>
        <dbReference type="Proteomes" id="UP001165064"/>
    </source>
</evidence>
<protein>
    <submittedName>
        <fullName evidence="1">Unnamed protein product</fullName>
    </submittedName>
</protein>
<accession>A0ACB5TBD0</accession>
<dbReference type="EMBL" id="BSXS01006080">
    <property type="protein sequence ID" value="GME85061.1"/>
    <property type="molecule type" value="Genomic_DNA"/>
</dbReference>
<name>A0ACB5TBD0_AMBMO</name>
<evidence type="ECO:0000313" key="1">
    <source>
        <dbReference type="EMBL" id="GME85061.1"/>
    </source>
</evidence>
<comment type="caution">
    <text evidence="1">The sequence shown here is derived from an EMBL/GenBank/DDBJ whole genome shotgun (WGS) entry which is preliminary data.</text>
</comment>
<keyword evidence="2" id="KW-1185">Reference proteome</keyword>